<evidence type="ECO:0000256" key="3">
    <source>
        <dbReference type="ARBA" id="ARBA00022741"/>
    </source>
</evidence>
<dbReference type="InterPro" id="IPR017871">
    <property type="entry name" value="ABC_transporter-like_CS"/>
</dbReference>
<name>A0AAC9ZD39_9RHOB</name>
<dbReference type="Gene3D" id="3.40.50.300">
    <property type="entry name" value="P-loop containing nucleotide triphosphate hydrolases"/>
    <property type="match status" value="1"/>
</dbReference>
<organism evidence="6 7">
    <name type="scientific">Phaeobacter gallaeciensis</name>
    <dbReference type="NCBI Taxonomy" id="60890"/>
    <lineage>
        <taxon>Bacteria</taxon>
        <taxon>Pseudomonadati</taxon>
        <taxon>Pseudomonadota</taxon>
        <taxon>Alphaproteobacteria</taxon>
        <taxon>Rhodobacterales</taxon>
        <taxon>Roseobacteraceae</taxon>
        <taxon>Phaeobacter</taxon>
    </lineage>
</organism>
<dbReference type="RefSeq" id="WP_024099200.1">
    <property type="nucleotide sequence ID" value="NZ_CP010589.1"/>
</dbReference>
<dbReference type="AlphaFoldDB" id="A0AAC9ZD39"/>
<evidence type="ECO:0000256" key="1">
    <source>
        <dbReference type="ARBA" id="ARBA00005417"/>
    </source>
</evidence>
<reference evidence="6 7" key="1">
    <citation type="journal article" date="2017" name="Front. Microbiol.">
        <title>Phaeobacter piscinae sp. nov., a species of the Roseobacter group and potential aquaculture probiont.</title>
        <authorList>
            <person name="Sonnenschein E.C."/>
            <person name="Phippen C.B.W."/>
            <person name="Nielsen K.F."/>
            <person name="Mateiu R.V."/>
            <person name="Melchiorsen J."/>
            <person name="Gram L."/>
            <person name="Overmann J."/>
            <person name="Freese H.M."/>
        </authorList>
    </citation>
    <scope>NUCLEOTIDE SEQUENCE [LARGE SCALE GENOMIC DNA]</scope>
    <source>
        <strain evidence="6 7">P63</strain>
    </source>
</reference>
<dbReference type="GeneID" id="31848247"/>
<dbReference type="InterPro" id="IPR003439">
    <property type="entry name" value="ABC_transporter-like_ATP-bd"/>
</dbReference>
<evidence type="ECO:0000313" key="6">
    <source>
        <dbReference type="EMBL" id="ATF07928.1"/>
    </source>
</evidence>
<dbReference type="InterPro" id="IPR003593">
    <property type="entry name" value="AAA+_ATPase"/>
</dbReference>
<dbReference type="SUPFAM" id="SSF52540">
    <property type="entry name" value="P-loop containing nucleoside triphosphate hydrolases"/>
    <property type="match status" value="1"/>
</dbReference>
<keyword evidence="3" id="KW-0547">Nucleotide-binding</keyword>
<gene>
    <name evidence="6" type="ORF">PhaeoP63_03896</name>
</gene>
<dbReference type="GO" id="GO:0005524">
    <property type="term" value="F:ATP binding"/>
    <property type="evidence" value="ECO:0007669"/>
    <property type="project" value="UniProtKB-KW"/>
</dbReference>
<accession>A0AAC9ZD39</accession>
<feature type="domain" description="ABC transporter" evidence="5">
    <location>
        <begin position="11"/>
        <end position="208"/>
    </location>
</feature>
<keyword evidence="6" id="KW-0614">Plasmid</keyword>
<dbReference type="EMBL" id="CP010785">
    <property type="protein sequence ID" value="ATF07928.1"/>
    <property type="molecule type" value="Genomic_DNA"/>
</dbReference>
<dbReference type="SMART" id="SM00382">
    <property type="entry name" value="AAA"/>
    <property type="match status" value="1"/>
</dbReference>
<sequence length="208" mass="22827">MRPQAAIEDIVLDLDLRRLILQGKPILHGIRLRLRRSETLALVGPSGIGKTSLLRVISGINTNFDGQRKLNGTCAVVFQEPRLLPWINALCNICFTTGVSPDHARKAMSEVGLSGREADFPDQLSLGQQRRLALARAFAAKPNLLLLDEPFVSLDPALAEEMMSLFAQMRDRHHTTTILVSHAEAEAQRLADRIVTLAGNPASLVPQV</sequence>
<dbReference type="InterPro" id="IPR050166">
    <property type="entry name" value="ABC_transporter_ATP-bind"/>
</dbReference>
<dbReference type="PANTHER" id="PTHR42788:SF13">
    <property type="entry name" value="ALIPHATIC SULFONATES IMPORT ATP-BINDING PROTEIN SSUB"/>
    <property type="match status" value="1"/>
</dbReference>
<dbReference type="PROSITE" id="PS50893">
    <property type="entry name" value="ABC_TRANSPORTER_2"/>
    <property type="match status" value="1"/>
</dbReference>
<dbReference type="Proteomes" id="UP000217545">
    <property type="component" value="Plasmid pP63_a"/>
</dbReference>
<dbReference type="InterPro" id="IPR027417">
    <property type="entry name" value="P-loop_NTPase"/>
</dbReference>
<evidence type="ECO:0000313" key="7">
    <source>
        <dbReference type="Proteomes" id="UP000217545"/>
    </source>
</evidence>
<evidence type="ECO:0000256" key="4">
    <source>
        <dbReference type="ARBA" id="ARBA00022840"/>
    </source>
</evidence>
<keyword evidence="2" id="KW-0813">Transport</keyword>
<protein>
    <submittedName>
        <fullName evidence="6">ABC-type nitrate/sulfonate/bicarbonate transport system, ATPase component</fullName>
    </submittedName>
</protein>
<dbReference type="Pfam" id="PF00005">
    <property type="entry name" value="ABC_tran"/>
    <property type="match status" value="1"/>
</dbReference>
<evidence type="ECO:0000256" key="2">
    <source>
        <dbReference type="ARBA" id="ARBA00022448"/>
    </source>
</evidence>
<proteinExistence type="inferred from homology"/>
<geneLocation type="plasmid" evidence="7">
    <name>pp63_a</name>
</geneLocation>
<evidence type="ECO:0000259" key="5">
    <source>
        <dbReference type="PROSITE" id="PS50893"/>
    </source>
</evidence>
<comment type="similarity">
    <text evidence="1">Belongs to the ABC transporter superfamily.</text>
</comment>
<dbReference type="PROSITE" id="PS00211">
    <property type="entry name" value="ABC_TRANSPORTER_1"/>
    <property type="match status" value="1"/>
</dbReference>
<dbReference type="PANTHER" id="PTHR42788">
    <property type="entry name" value="TAURINE IMPORT ATP-BINDING PROTEIN-RELATED"/>
    <property type="match status" value="1"/>
</dbReference>
<dbReference type="GO" id="GO:0016887">
    <property type="term" value="F:ATP hydrolysis activity"/>
    <property type="evidence" value="ECO:0007669"/>
    <property type="project" value="InterPro"/>
</dbReference>
<keyword evidence="4" id="KW-0067">ATP-binding</keyword>